<gene>
    <name evidence="1" type="ORF">LCGC14_0484080</name>
</gene>
<evidence type="ECO:0000313" key="1">
    <source>
        <dbReference type="EMBL" id="KKN65232.1"/>
    </source>
</evidence>
<reference evidence="1" key="1">
    <citation type="journal article" date="2015" name="Nature">
        <title>Complex archaea that bridge the gap between prokaryotes and eukaryotes.</title>
        <authorList>
            <person name="Spang A."/>
            <person name="Saw J.H."/>
            <person name="Jorgensen S.L."/>
            <person name="Zaremba-Niedzwiedzka K."/>
            <person name="Martijn J."/>
            <person name="Lind A.E."/>
            <person name="van Eijk R."/>
            <person name="Schleper C."/>
            <person name="Guy L."/>
            <person name="Ettema T.J."/>
        </authorList>
    </citation>
    <scope>NUCLEOTIDE SEQUENCE</scope>
</reference>
<dbReference type="EMBL" id="LAZR01000531">
    <property type="protein sequence ID" value="KKN65232.1"/>
    <property type="molecule type" value="Genomic_DNA"/>
</dbReference>
<sequence length="579" mass="62585">MARIANVKGEIVTSGLHPATGNSQIPLWKSGSNVVFKDGAVKPGPQQTLIFNKGSGLLGNGIRSIDNQGSPALIWGDKEKLYRGLSPPTGIDVTRANNLINDLDTDSGNWTGIDTTVSDGSIVLPSGDAGSLKCVGTSVASRYHVWRDLAAGASDFTNNPFSVWLFMDQSSFNKLSILGDALAIRISSDVGPLSTNYLEFFLSRSIVTAHSTWVQLVLDLDKETADTIGGTGADTDNILSVAFIITVTGLLTASDAIYFDEMEFSARYKGTDLDRWSIVQFGQSVLASNGIDEVQYLADITTGLFINLSTAGGDLATSFRAKILQKLGPFIIAFNTDNDNTEARWCTEDNVLVWTPIASNSARDINLRDMNSSIKCVIEFGNSLLVVGETRAHIFQFLGAPFFFGAQKLIDGIGAVSKNAVAESGKMIFGFSAHGIYVTDGMTKNYIDEPAIHSFIYEKDNKYDITRAELVCVWEDTNDDEWYFSYPTVDGSGFTVSFNQKLKVWSMHDYWRTAASPGELWKASVFLSEDGDVFIQDITGSGSTADINPVGLSDGLELKIGYGDAAMGQQPYGGLGVLD</sequence>
<proteinExistence type="predicted"/>
<name>A0A0F9SRW8_9ZZZZ</name>
<comment type="caution">
    <text evidence="1">The sequence shown here is derived from an EMBL/GenBank/DDBJ whole genome shotgun (WGS) entry which is preliminary data.</text>
</comment>
<organism evidence="1">
    <name type="scientific">marine sediment metagenome</name>
    <dbReference type="NCBI Taxonomy" id="412755"/>
    <lineage>
        <taxon>unclassified sequences</taxon>
        <taxon>metagenomes</taxon>
        <taxon>ecological metagenomes</taxon>
    </lineage>
</organism>
<accession>A0A0F9SRW8</accession>
<protein>
    <submittedName>
        <fullName evidence="1">Uncharacterized protein</fullName>
    </submittedName>
</protein>
<dbReference type="AlphaFoldDB" id="A0A0F9SRW8"/>